<feature type="compositionally biased region" description="Polar residues" evidence="5">
    <location>
        <begin position="407"/>
        <end position="421"/>
    </location>
</feature>
<sequence>MTFTKKDTTLHLHHEIKTRKGKVLHERYRNICTLGKGNFGKVFLAEDMSTGDQVAIKVVDKRLFKNNDQKQHAQREQSICEEFATDLMHKNIVQIFEVVADEECIYVVMEYVQGGELFERIKQDQKLAEPLARRWFREIIEAVCYIHENGIVHRDLKPENVLIDRKQKVRLCDFGFGKRIREGQEVLSTYCGSPFYAAPEMVTATPYKGPPVDMWSCGVILYAMLTGTLPFQGDDMPQLFRKISHGIYVMPRFISSDAAHLINRLLCKNAKDRITAAACLDHPWFKSSNSSSSSSASIRRSVLLYSNNNNPSPSRHQHHRLSTISTISKKEVPSLSSSVPKHRYNHHHPHEKKVTQSNAKLNYHQTTPLSTVNTAATDPNATVMTSHRHKKSTSPFRFIYTKKHTQVVPSATPENTEQKSSPQKKRKANENKMVHRFKDFFKSAFQKRIR</sequence>
<dbReference type="GO" id="GO:0005524">
    <property type="term" value="F:ATP binding"/>
    <property type="evidence" value="ECO:0007669"/>
    <property type="project" value="UniProtKB-UniRule"/>
</dbReference>
<dbReference type="InterPro" id="IPR011009">
    <property type="entry name" value="Kinase-like_dom_sf"/>
</dbReference>
<dbReference type="Gene3D" id="1.10.510.10">
    <property type="entry name" value="Transferase(Phosphotransferase) domain 1"/>
    <property type="match status" value="1"/>
</dbReference>
<dbReference type="PANTHER" id="PTHR24346">
    <property type="entry name" value="MAP/MICROTUBULE AFFINITY-REGULATING KINASE"/>
    <property type="match status" value="1"/>
</dbReference>
<dbReference type="STRING" id="90262.A0A1X2IJI3"/>
<evidence type="ECO:0000313" key="7">
    <source>
        <dbReference type="EMBL" id="ORZ16957.1"/>
    </source>
</evidence>
<reference evidence="7 8" key="1">
    <citation type="submission" date="2016-07" db="EMBL/GenBank/DDBJ databases">
        <title>Pervasive Adenine N6-methylation of Active Genes in Fungi.</title>
        <authorList>
            <consortium name="DOE Joint Genome Institute"/>
            <person name="Mondo S.J."/>
            <person name="Dannebaum R.O."/>
            <person name="Kuo R.C."/>
            <person name="Labutti K."/>
            <person name="Haridas S."/>
            <person name="Kuo A."/>
            <person name="Salamov A."/>
            <person name="Ahrendt S.R."/>
            <person name="Lipzen A."/>
            <person name="Sullivan W."/>
            <person name="Andreopoulos W.B."/>
            <person name="Clum A."/>
            <person name="Lindquist E."/>
            <person name="Daum C."/>
            <person name="Ramamoorthy G.K."/>
            <person name="Gryganskyi A."/>
            <person name="Culley D."/>
            <person name="Magnuson J.K."/>
            <person name="James T.Y."/>
            <person name="O'Malley M.A."/>
            <person name="Stajich J.E."/>
            <person name="Spatafora J.W."/>
            <person name="Visel A."/>
            <person name="Grigoriev I.V."/>
        </authorList>
    </citation>
    <scope>NUCLEOTIDE SEQUENCE [LARGE SCALE GENOMIC DNA]</scope>
    <source>
        <strain evidence="7 8">NRRL 1336</strain>
    </source>
</reference>
<dbReference type="Proteomes" id="UP000193560">
    <property type="component" value="Unassembled WGS sequence"/>
</dbReference>
<evidence type="ECO:0000259" key="6">
    <source>
        <dbReference type="PROSITE" id="PS50011"/>
    </source>
</evidence>
<name>A0A1X2IJI3_9FUNG</name>
<dbReference type="InterPro" id="IPR008271">
    <property type="entry name" value="Ser/Thr_kinase_AS"/>
</dbReference>
<dbReference type="InterPro" id="IPR000719">
    <property type="entry name" value="Prot_kinase_dom"/>
</dbReference>
<comment type="caution">
    <text evidence="7">The sequence shown here is derived from an EMBL/GenBank/DDBJ whole genome shotgun (WGS) entry which is preliminary data.</text>
</comment>
<proteinExistence type="inferred from homology"/>
<keyword evidence="7" id="KW-0808">Transferase</keyword>
<dbReference type="EMBL" id="MCGE01000010">
    <property type="protein sequence ID" value="ORZ16957.1"/>
    <property type="molecule type" value="Genomic_DNA"/>
</dbReference>
<evidence type="ECO:0000256" key="2">
    <source>
        <dbReference type="ARBA" id="ARBA00022840"/>
    </source>
</evidence>
<dbReference type="PROSITE" id="PS50011">
    <property type="entry name" value="PROTEIN_KINASE_DOM"/>
    <property type="match status" value="1"/>
</dbReference>
<feature type="region of interest" description="Disordered" evidence="5">
    <location>
        <begin position="306"/>
        <end position="435"/>
    </location>
</feature>
<dbReference type="InterPro" id="IPR017441">
    <property type="entry name" value="Protein_kinase_ATP_BS"/>
</dbReference>
<accession>A0A1X2IJI3</accession>
<dbReference type="GO" id="GO:0035556">
    <property type="term" value="P:intracellular signal transduction"/>
    <property type="evidence" value="ECO:0007669"/>
    <property type="project" value="TreeGrafter"/>
</dbReference>
<evidence type="ECO:0000256" key="4">
    <source>
        <dbReference type="RuleBase" id="RU000304"/>
    </source>
</evidence>
<dbReference type="PANTHER" id="PTHR24346:SF30">
    <property type="entry name" value="MATERNAL EMBRYONIC LEUCINE ZIPPER KINASE"/>
    <property type="match status" value="1"/>
</dbReference>
<feature type="compositionally biased region" description="Basic residues" evidence="5">
    <location>
        <begin position="340"/>
        <end position="351"/>
    </location>
</feature>
<dbReference type="SUPFAM" id="SSF56112">
    <property type="entry name" value="Protein kinase-like (PK-like)"/>
    <property type="match status" value="1"/>
</dbReference>
<feature type="domain" description="Protein kinase" evidence="6">
    <location>
        <begin position="28"/>
        <end position="285"/>
    </location>
</feature>
<feature type="compositionally biased region" description="Polar residues" evidence="5">
    <location>
        <begin position="355"/>
        <end position="385"/>
    </location>
</feature>
<dbReference type="SMART" id="SM00220">
    <property type="entry name" value="S_TKc"/>
    <property type="match status" value="1"/>
</dbReference>
<dbReference type="FunFam" id="1.10.510.10:FF:000571">
    <property type="entry name" value="Maternal embryonic leucine zipper kinase"/>
    <property type="match status" value="1"/>
</dbReference>
<gene>
    <name evidence="7" type="ORF">BCR42DRAFT_465020</name>
</gene>
<dbReference type="Pfam" id="PF00069">
    <property type="entry name" value="Pkinase"/>
    <property type="match status" value="1"/>
</dbReference>
<dbReference type="PROSITE" id="PS00108">
    <property type="entry name" value="PROTEIN_KINASE_ST"/>
    <property type="match status" value="1"/>
</dbReference>
<evidence type="ECO:0000256" key="5">
    <source>
        <dbReference type="SAM" id="MobiDB-lite"/>
    </source>
</evidence>
<comment type="similarity">
    <text evidence="4">Belongs to the protein kinase superfamily.</text>
</comment>
<keyword evidence="8" id="KW-1185">Reference proteome</keyword>
<keyword evidence="7" id="KW-0418">Kinase</keyword>
<keyword evidence="2 3" id="KW-0067">ATP-binding</keyword>
<organism evidence="7 8">
    <name type="scientific">Absidia repens</name>
    <dbReference type="NCBI Taxonomy" id="90262"/>
    <lineage>
        <taxon>Eukaryota</taxon>
        <taxon>Fungi</taxon>
        <taxon>Fungi incertae sedis</taxon>
        <taxon>Mucoromycota</taxon>
        <taxon>Mucoromycotina</taxon>
        <taxon>Mucoromycetes</taxon>
        <taxon>Mucorales</taxon>
        <taxon>Cunninghamellaceae</taxon>
        <taxon>Absidia</taxon>
    </lineage>
</organism>
<evidence type="ECO:0000313" key="8">
    <source>
        <dbReference type="Proteomes" id="UP000193560"/>
    </source>
</evidence>
<dbReference type="GO" id="GO:0005737">
    <property type="term" value="C:cytoplasm"/>
    <property type="evidence" value="ECO:0007669"/>
    <property type="project" value="TreeGrafter"/>
</dbReference>
<dbReference type="GO" id="GO:0004674">
    <property type="term" value="F:protein serine/threonine kinase activity"/>
    <property type="evidence" value="ECO:0007669"/>
    <property type="project" value="UniProtKB-KW"/>
</dbReference>
<dbReference type="FunFam" id="3.30.200.20:FF:000042">
    <property type="entry name" value="Aurora kinase A"/>
    <property type="match status" value="1"/>
</dbReference>
<dbReference type="CDD" id="cd14003">
    <property type="entry name" value="STKc_AMPK-like"/>
    <property type="match status" value="1"/>
</dbReference>
<protein>
    <submittedName>
        <fullName evidence="7">Kinase-like domain-containing protein</fullName>
    </submittedName>
</protein>
<keyword evidence="4" id="KW-0723">Serine/threonine-protein kinase</keyword>
<dbReference type="OrthoDB" id="193931at2759"/>
<dbReference type="PROSITE" id="PS00107">
    <property type="entry name" value="PROTEIN_KINASE_ATP"/>
    <property type="match status" value="1"/>
</dbReference>
<evidence type="ECO:0000256" key="3">
    <source>
        <dbReference type="PROSITE-ProRule" id="PRU10141"/>
    </source>
</evidence>
<evidence type="ECO:0000256" key="1">
    <source>
        <dbReference type="ARBA" id="ARBA00022741"/>
    </source>
</evidence>
<feature type="binding site" evidence="3">
    <location>
        <position position="57"/>
    </location>
    <ligand>
        <name>ATP</name>
        <dbReference type="ChEBI" id="CHEBI:30616"/>
    </ligand>
</feature>
<dbReference type="AlphaFoldDB" id="A0A1X2IJI3"/>
<keyword evidence="1 3" id="KW-0547">Nucleotide-binding</keyword>